<reference evidence="2 3" key="1">
    <citation type="journal article" date="2023" name="Nat. Commun.">
        <title>Origin of minicircular mitochondrial genomes in red algae.</title>
        <authorList>
            <person name="Lee Y."/>
            <person name="Cho C.H."/>
            <person name="Lee Y.M."/>
            <person name="Park S.I."/>
            <person name="Yang J.H."/>
            <person name="West J.A."/>
            <person name="Bhattacharya D."/>
            <person name="Yoon H.S."/>
        </authorList>
    </citation>
    <scope>NUCLEOTIDE SEQUENCE [LARGE SCALE GENOMIC DNA]</scope>
    <source>
        <strain evidence="2 3">CCMP1338</strain>
        <tissue evidence="2">Whole cell</tissue>
    </source>
</reference>
<dbReference type="AlphaFoldDB" id="A0AAV8USH3"/>
<proteinExistence type="predicted"/>
<dbReference type="Proteomes" id="UP001157974">
    <property type="component" value="Unassembled WGS sequence"/>
</dbReference>
<keyword evidence="3" id="KW-1185">Reference proteome</keyword>
<feature type="region of interest" description="Disordered" evidence="1">
    <location>
        <begin position="136"/>
        <end position="159"/>
    </location>
</feature>
<gene>
    <name evidence="2" type="ORF">NDN08_000591</name>
</gene>
<organism evidence="2 3">
    <name type="scientific">Rhodosorus marinus</name>
    <dbReference type="NCBI Taxonomy" id="101924"/>
    <lineage>
        <taxon>Eukaryota</taxon>
        <taxon>Rhodophyta</taxon>
        <taxon>Stylonematophyceae</taxon>
        <taxon>Stylonematales</taxon>
        <taxon>Stylonemataceae</taxon>
        <taxon>Rhodosorus</taxon>
    </lineage>
</organism>
<dbReference type="EMBL" id="JAMWBK010000006">
    <property type="protein sequence ID" value="KAJ8904062.1"/>
    <property type="molecule type" value="Genomic_DNA"/>
</dbReference>
<accession>A0AAV8USH3</accession>
<evidence type="ECO:0000256" key="1">
    <source>
        <dbReference type="SAM" id="MobiDB-lite"/>
    </source>
</evidence>
<sequence>MSVEVSSSSFSQGDFERLIDVYVSEFVDLRKRNGSLGGNTSAPLLAAKFNDPSFLAKDGNGGLNGRLEVRSEEVLREKFEDLRRAFADSHKSWASQAANDVSRFPEFAGGNVVLMYLFERMLQTPELSTALVNASSPFSVQSPQPSPSAPRKRRSSHFDEDVAAQLEASNESFYAWLGRIDGFIEEEKLASWPMALEAANRIRDTQQRAGHSTSRIDVAIAEIKARISQALDRRK</sequence>
<comment type="caution">
    <text evidence="2">The sequence shown here is derived from an EMBL/GenBank/DDBJ whole genome shotgun (WGS) entry which is preliminary data.</text>
</comment>
<protein>
    <submittedName>
        <fullName evidence="2">Uncharacterized protein</fullName>
    </submittedName>
</protein>
<evidence type="ECO:0000313" key="2">
    <source>
        <dbReference type="EMBL" id="KAJ8904062.1"/>
    </source>
</evidence>
<evidence type="ECO:0000313" key="3">
    <source>
        <dbReference type="Proteomes" id="UP001157974"/>
    </source>
</evidence>
<name>A0AAV8USH3_9RHOD</name>